<evidence type="ECO:0000256" key="1">
    <source>
        <dbReference type="SAM" id="MobiDB-lite"/>
    </source>
</evidence>
<comment type="caution">
    <text evidence="3">The sequence shown here is derived from an EMBL/GenBank/DDBJ whole genome shotgun (WGS) entry which is preliminary data.</text>
</comment>
<dbReference type="Proteomes" id="UP000597656">
    <property type="component" value="Unassembled WGS sequence"/>
</dbReference>
<dbReference type="InterPro" id="IPR011008">
    <property type="entry name" value="Dimeric_a/b-barrel"/>
</dbReference>
<dbReference type="Pfam" id="PF01037">
    <property type="entry name" value="AsnC_trans_reg"/>
    <property type="match status" value="1"/>
</dbReference>
<dbReference type="SUPFAM" id="SSF54909">
    <property type="entry name" value="Dimeric alpha+beta barrel"/>
    <property type="match status" value="1"/>
</dbReference>
<proteinExistence type="predicted"/>
<evidence type="ECO:0000313" key="3">
    <source>
        <dbReference type="EMBL" id="GGN28428.1"/>
    </source>
</evidence>
<evidence type="ECO:0000313" key="4">
    <source>
        <dbReference type="Proteomes" id="UP000597656"/>
    </source>
</evidence>
<dbReference type="RefSeq" id="WP_373294295.1">
    <property type="nucleotide sequence ID" value="NZ_BMNC01000027.1"/>
</dbReference>
<evidence type="ECO:0000259" key="2">
    <source>
        <dbReference type="Pfam" id="PF01037"/>
    </source>
</evidence>
<name>A0ABQ2ISU0_9PSEU</name>
<feature type="region of interest" description="Disordered" evidence="1">
    <location>
        <begin position="72"/>
        <end position="97"/>
    </location>
</feature>
<sequence>MQIPEVVLTHVAGKLDYVLQVEVADLAAYEDFHANKLAGLPSVAAVNSYVTMKTLAADGQVQCRPQLTGGRAARRPLRVGGTRGRRTWCCPRTRRPP</sequence>
<dbReference type="EMBL" id="BMNC01000027">
    <property type="protein sequence ID" value="GGN28428.1"/>
    <property type="molecule type" value="Genomic_DNA"/>
</dbReference>
<dbReference type="InterPro" id="IPR019887">
    <property type="entry name" value="Tscrpt_reg_AsnC/Lrp_C"/>
</dbReference>
<keyword evidence="4" id="KW-1185">Reference proteome</keyword>
<reference evidence="4" key="1">
    <citation type="journal article" date="2019" name="Int. J. Syst. Evol. Microbiol.">
        <title>The Global Catalogue of Microorganisms (GCM) 10K type strain sequencing project: providing services to taxonomists for standard genome sequencing and annotation.</title>
        <authorList>
            <consortium name="The Broad Institute Genomics Platform"/>
            <consortium name="The Broad Institute Genome Sequencing Center for Infectious Disease"/>
            <person name="Wu L."/>
            <person name="Ma J."/>
        </authorList>
    </citation>
    <scope>NUCLEOTIDE SEQUENCE [LARGE SCALE GENOMIC DNA]</scope>
    <source>
        <strain evidence="4">CGMCC 4.7319</strain>
    </source>
</reference>
<protein>
    <recommendedName>
        <fullName evidence="2">Transcription regulator AsnC/Lrp ligand binding domain-containing protein</fullName>
    </recommendedName>
</protein>
<feature type="domain" description="Transcription regulator AsnC/Lrp ligand binding" evidence="2">
    <location>
        <begin position="2"/>
        <end position="54"/>
    </location>
</feature>
<organism evidence="3 4">
    <name type="scientific">Lentzea pudingi</name>
    <dbReference type="NCBI Taxonomy" id="1789439"/>
    <lineage>
        <taxon>Bacteria</taxon>
        <taxon>Bacillati</taxon>
        <taxon>Actinomycetota</taxon>
        <taxon>Actinomycetes</taxon>
        <taxon>Pseudonocardiales</taxon>
        <taxon>Pseudonocardiaceae</taxon>
        <taxon>Lentzea</taxon>
    </lineage>
</organism>
<accession>A0ABQ2ISU0</accession>
<gene>
    <name evidence="3" type="ORF">GCM10011609_84570</name>
</gene>
<dbReference type="Gene3D" id="3.30.70.920">
    <property type="match status" value="1"/>
</dbReference>